<reference evidence="3 4" key="1">
    <citation type="submission" date="2018-03" db="EMBL/GenBank/DDBJ databases">
        <title>Genomic Encyclopedia of Archaeal and Bacterial Type Strains, Phase II (KMG-II): from individual species to whole genera.</title>
        <authorList>
            <person name="Goeker M."/>
        </authorList>
    </citation>
    <scope>NUCLEOTIDE SEQUENCE [LARGE SCALE GENOMIC DNA]</scope>
    <source>
        <strain evidence="3 4">DSM 29328</strain>
    </source>
</reference>
<dbReference type="AlphaFoldDB" id="A0A2T0RYN3"/>
<gene>
    <name evidence="3" type="ORF">CLV78_101237</name>
</gene>
<evidence type="ECO:0000313" key="4">
    <source>
        <dbReference type="Proteomes" id="UP000239480"/>
    </source>
</evidence>
<dbReference type="Gene3D" id="3.50.50.60">
    <property type="entry name" value="FAD/NAD(P)-binding domain"/>
    <property type="match status" value="1"/>
</dbReference>
<name>A0A2T0RYN3_9RHOB</name>
<comment type="caution">
    <text evidence="3">The sequence shown here is derived from an EMBL/GenBank/DDBJ whole genome shotgun (WGS) entry which is preliminary data.</text>
</comment>
<dbReference type="PANTHER" id="PTHR13847">
    <property type="entry name" value="SARCOSINE DEHYDROGENASE-RELATED"/>
    <property type="match status" value="1"/>
</dbReference>
<proteinExistence type="predicted"/>
<dbReference type="InterPro" id="IPR036188">
    <property type="entry name" value="FAD/NAD-bd_sf"/>
</dbReference>
<dbReference type="EMBL" id="PVTD01000001">
    <property type="protein sequence ID" value="PRY26143.1"/>
    <property type="molecule type" value="Genomic_DNA"/>
</dbReference>
<dbReference type="Gene3D" id="3.30.9.10">
    <property type="entry name" value="D-Amino Acid Oxidase, subunit A, domain 2"/>
    <property type="match status" value="1"/>
</dbReference>
<evidence type="ECO:0000313" key="3">
    <source>
        <dbReference type="EMBL" id="PRY26143.1"/>
    </source>
</evidence>
<evidence type="ECO:0000256" key="1">
    <source>
        <dbReference type="ARBA" id="ARBA00023002"/>
    </source>
</evidence>
<dbReference type="RefSeq" id="WP_106202949.1">
    <property type="nucleotide sequence ID" value="NZ_PVTD01000001.1"/>
</dbReference>
<dbReference type="GO" id="GO:0016491">
    <property type="term" value="F:oxidoreductase activity"/>
    <property type="evidence" value="ECO:0007669"/>
    <property type="project" value="UniProtKB-KW"/>
</dbReference>
<sequence length="437" mass="47453">MSKGLDLLTANDTPGEYPHSYYAAAARPLPPFPEARGAMAADVCVIGAGFTGLSTALHLAQRGYSVILLEAQRVGFGASGRNGGQAGMGQRVEQDELEATLGKDHARKLWDIAAQSVQLVRDLSRDPSMDCTFHDGIIHADHRARYVPHSLDYAKKLQDEYGYDKIRGIERDEIRDLVGSPAYHGGTIDMGAGHIDPLQFALGLARMAQAAGVRIFEGSKVTEMPEGSPALVRTEAAEITAGHVVLACNGYLGGLNSKVAARVMPINNYIVATEPMDPDRQESFIRNNHAVADSKFVVNYFRFSDDHRLLFGGAETYGYRFPSDIRALVTKPMLQIFPQLKGVRLDHAWGGTLAITMNRMPHFERLAGNILSLSGYSGHGLAMATLAGQIAAEAISGQAERFDVMASVPTPRFPGGTALRTPLLVLAMLWYSMRDRL</sequence>
<accession>A0A2T0RYN3</accession>
<dbReference type="Proteomes" id="UP000239480">
    <property type="component" value="Unassembled WGS sequence"/>
</dbReference>
<organism evidence="3 4">
    <name type="scientific">Aliiruegeria haliotis</name>
    <dbReference type="NCBI Taxonomy" id="1280846"/>
    <lineage>
        <taxon>Bacteria</taxon>
        <taxon>Pseudomonadati</taxon>
        <taxon>Pseudomonadota</taxon>
        <taxon>Alphaproteobacteria</taxon>
        <taxon>Rhodobacterales</taxon>
        <taxon>Roseobacteraceae</taxon>
        <taxon>Aliiruegeria</taxon>
    </lineage>
</organism>
<feature type="domain" description="FAD dependent oxidoreductase" evidence="2">
    <location>
        <begin position="42"/>
        <end position="393"/>
    </location>
</feature>
<keyword evidence="4" id="KW-1185">Reference proteome</keyword>
<dbReference type="OrthoDB" id="9806601at2"/>
<keyword evidence="1" id="KW-0560">Oxidoreductase</keyword>
<dbReference type="SUPFAM" id="SSF51905">
    <property type="entry name" value="FAD/NAD(P)-binding domain"/>
    <property type="match status" value="1"/>
</dbReference>
<dbReference type="Pfam" id="PF01266">
    <property type="entry name" value="DAO"/>
    <property type="match status" value="1"/>
</dbReference>
<evidence type="ECO:0000259" key="2">
    <source>
        <dbReference type="Pfam" id="PF01266"/>
    </source>
</evidence>
<dbReference type="GO" id="GO:0005737">
    <property type="term" value="C:cytoplasm"/>
    <property type="evidence" value="ECO:0007669"/>
    <property type="project" value="TreeGrafter"/>
</dbReference>
<dbReference type="InterPro" id="IPR006076">
    <property type="entry name" value="FAD-dep_OxRdtase"/>
</dbReference>
<dbReference type="PANTHER" id="PTHR13847:SF281">
    <property type="entry name" value="FAD DEPENDENT OXIDOREDUCTASE DOMAIN-CONTAINING PROTEIN"/>
    <property type="match status" value="1"/>
</dbReference>
<protein>
    <submittedName>
        <fullName evidence="3">Gamma-glutamylputrescine oxidase</fullName>
    </submittedName>
</protein>